<accession>A0A1C7NSR9</accession>
<dbReference type="SUPFAM" id="SSF51735">
    <property type="entry name" value="NAD(P)-binding Rossmann-fold domains"/>
    <property type="match status" value="1"/>
</dbReference>
<reference evidence="2 3" key="1">
    <citation type="journal article" date="2016" name="Syst. Appl. Microbiol.">
        <title>Pararhizobium polonicum sp. nov. isolated from tumors on stone fruit rootstocks.</title>
        <authorList>
            <person name="Pulawska J."/>
            <person name="Kuzmanovic N."/>
            <person name="Willems A."/>
            <person name="Pothier J.F."/>
        </authorList>
    </citation>
    <scope>NUCLEOTIDE SEQUENCE [LARGE SCALE GENOMIC DNA]</scope>
    <source>
        <strain evidence="2 3">F5.1</strain>
    </source>
</reference>
<comment type="caution">
    <text evidence="2">The sequence shown here is derived from an EMBL/GenBank/DDBJ whole genome shotgun (WGS) entry which is preliminary data.</text>
</comment>
<dbReference type="PATRIC" id="fig|1612624.7.peg.3943"/>
<dbReference type="InterPro" id="IPR013154">
    <property type="entry name" value="ADH-like_N"/>
</dbReference>
<dbReference type="SMART" id="SM00829">
    <property type="entry name" value="PKS_ER"/>
    <property type="match status" value="1"/>
</dbReference>
<evidence type="ECO:0000313" key="2">
    <source>
        <dbReference type="EMBL" id="OBZ92052.1"/>
    </source>
</evidence>
<evidence type="ECO:0000313" key="3">
    <source>
        <dbReference type="Proteomes" id="UP000093111"/>
    </source>
</evidence>
<dbReference type="InterPro" id="IPR036291">
    <property type="entry name" value="NAD(P)-bd_dom_sf"/>
</dbReference>
<dbReference type="PANTHER" id="PTHR44013:SF1">
    <property type="entry name" value="ZINC-TYPE ALCOHOL DEHYDROGENASE-LIKE PROTEIN C16A3.02C"/>
    <property type="match status" value="1"/>
</dbReference>
<dbReference type="PANTHER" id="PTHR44013">
    <property type="entry name" value="ZINC-TYPE ALCOHOL DEHYDROGENASE-LIKE PROTEIN C16A3.02C"/>
    <property type="match status" value="1"/>
</dbReference>
<dbReference type="Pfam" id="PF13602">
    <property type="entry name" value="ADH_zinc_N_2"/>
    <property type="match status" value="1"/>
</dbReference>
<proteinExistence type="predicted"/>
<dbReference type="AlphaFoldDB" id="A0A1C7NSR9"/>
<dbReference type="InterPro" id="IPR011032">
    <property type="entry name" value="GroES-like_sf"/>
</dbReference>
<protein>
    <submittedName>
        <fullName evidence="2">Alcohol dehydrogenase</fullName>
    </submittedName>
</protein>
<sequence length="310" mass="33016">MKRIQYHRYGGPETMQLEDFELQTPGKREVAIKVAFAAINPIDWKVRNGHLKMVTGKTFPRALGSDFSGTVISIGPGVTRFKAGDAVFGSVQIKDGGALGEAVIAPETFIAKKPADASFEEAACLGTPGITAWNGLVDKAQVKAGDHVFINGCTGAVGESAVQIARMFGANVSGAASAQQMRRAEQMGVHPVVDYRTTDLSRLEERFDAVYDTAGTMTVATGLGLLRNGGVFLDINPTPVKFIRALFNRRLKPIVCTARADILDGLAKAAGEGQLRLPIAATVPLRDAIPQVIALEQGRKLNGKVVVAME</sequence>
<dbReference type="EMBL" id="LGLV01000025">
    <property type="protein sequence ID" value="OBZ92052.1"/>
    <property type="molecule type" value="Genomic_DNA"/>
</dbReference>
<organism evidence="2 3">
    <name type="scientific">Pararhizobium polonicum</name>
    <dbReference type="NCBI Taxonomy" id="1612624"/>
    <lineage>
        <taxon>Bacteria</taxon>
        <taxon>Pseudomonadati</taxon>
        <taxon>Pseudomonadota</taxon>
        <taxon>Alphaproteobacteria</taxon>
        <taxon>Hyphomicrobiales</taxon>
        <taxon>Rhizobiaceae</taxon>
        <taxon>Rhizobium/Agrobacterium group</taxon>
        <taxon>Pararhizobium</taxon>
    </lineage>
</organism>
<dbReference type="GO" id="GO:0016491">
    <property type="term" value="F:oxidoreductase activity"/>
    <property type="evidence" value="ECO:0007669"/>
    <property type="project" value="InterPro"/>
</dbReference>
<dbReference type="InterPro" id="IPR020843">
    <property type="entry name" value="ER"/>
</dbReference>
<name>A0A1C7NSR9_9HYPH</name>
<dbReference type="STRING" id="1612624.ADU59_28810"/>
<dbReference type="OrthoDB" id="9792321at2"/>
<feature type="domain" description="Enoyl reductase (ER)" evidence="1">
    <location>
        <begin position="10"/>
        <end position="307"/>
    </location>
</feature>
<evidence type="ECO:0000259" key="1">
    <source>
        <dbReference type="SMART" id="SM00829"/>
    </source>
</evidence>
<dbReference type="Proteomes" id="UP000093111">
    <property type="component" value="Unassembled WGS sequence"/>
</dbReference>
<dbReference type="Gene3D" id="3.40.50.720">
    <property type="entry name" value="NAD(P)-binding Rossmann-like Domain"/>
    <property type="match status" value="1"/>
</dbReference>
<dbReference type="Pfam" id="PF08240">
    <property type="entry name" value="ADH_N"/>
    <property type="match status" value="1"/>
</dbReference>
<dbReference type="RefSeq" id="WP_068959192.1">
    <property type="nucleotide sequence ID" value="NZ_LGLV01000025.1"/>
</dbReference>
<gene>
    <name evidence="2" type="ORF">ADU59_28810</name>
</gene>
<keyword evidence="3" id="KW-1185">Reference proteome</keyword>
<dbReference type="Gene3D" id="3.90.180.10">
    <property type="entry name" value="Medium-chain alcohol dehydrogenases, catalytic domain"/>
    <property type="match status" value="1"/>
</dbReference>
<dbReference type="CDD" id="cd08267">
    <property type="entry name" value="MDR1"/>
    <property type="match status" value="1"/>
</dbReference>
<dbReference type="SUPFAM" id="SSF50129">
    <property type="entry name" value="GroES-like"/>
    <property type="match status" value="1"/>
</dbReference>
<dbReference type="InterPro" id="IPR052733">
    <property type="entry name" value="Chloroplast_QOR"/>
</dbReference>